<evidence type="ECO:0008006" key="3">
    <source>
        <dbReference type="Google" id="ProtNLM"/>
    </source>
</evidence>
<evidence type="ECO:0000313" key="2">
    <source>
        <dbReference type="Proteomes" id="UP000315983"/>
    </source>
</evidence>
<dbReference type="Proteomes" id="UP000315983">
    <property type="component" value="Unassembled WGS sequence"/>
</dbReference>
<proteinExistence type="predicted"/>
<evidence type="ECO:0000313" key="1">
    <source>
        <dbReference type="EMBL" id="TQL36796.1"/>
    </source>
</evidence>
<sequence length="139" mass="15345">MRPLWRCRACGADWPCQPARLALLVEYRGRTSALLTHLGNQLKAASDQLRQLNGNAPDSLAARFLAWVVRDQQVPEPLVGAFDSADMDVVLYAVELIIRSHLGSTCPKCADDGSCAHVDWANEQLTHAAVRPQRATQLR</sequence>
<organism evidence="1 2">
    <name type="scientific">Salinispora arenicola</name>
    <dbReference type="NCBI Taxonomy" id="168697"/>
    <lineage>
        <taxon>Bacteria</taxon>
        <taxon>Bacillati</taxon>
        <taxon>Actinomycetota</taxon>
        <taxon>Actinomycetes</taxon>
        <taxon>Micromonosporales</taxon>
        <taxon>Micromonosporaceae</taxon>
        <taxon>Salinispora</taxon>
    </lineage>
</organism>
<accession>A0A542XLS3</accession>
<reference evidence="1 2" key="1">
    <citation type="submission" date="2019-06" db="EMBL/GenBank/DDBJ databases">
        <title>Sequencing the genomes of 1000 actinobacteria strains.</title>
        <authorList>
            <person name="Klenk H.-P."/>
        </authorList>
    </citation>
    <scope>NUCLEOTIDE SEQUENCE [LARGE SCALE GENOMIC DNA]</scope>
    <source>
        <strain evidence="1 2">DSM 44819</strain>
    </source>
</reference>
<dbReference type="AlphaFoldDB" id="A0A542XLS3"/>
<name>A0A542XLS3_SALAC</name>
<gene>
    <name evidence="1" type="ORF">FB564_1928</name>
</gene>
<protein>
    <recommendedName>
        <fullName evidence="3">Flavin reductase</fullName>
    </recommendedName>
</protein>
<comment type="caution">
    <text evidence="1">The sequence shown here is derived from an EMBL/GenBank/DDBJ whole genome shotgun (WGS) entry which is preliminary data.</text>
</comment>
<dbReference type="EMBL" id="VFOL01000001">
    <property type="protein sequence ID" value="TQL36796.1"/>
    <property type="molecule type" value="Genomic_DNA"/>
</dbReference>